<evidence type="ECO:0000256" key="1">
    <source>
        <dbReference type="SAM" id="MobiDB-lite"/>
    </source>
</evidence>
<proteinExistence type="predicted"/>
<feature type="region of interest" description="Disordered" evidence="1">
    <location>
        <begin position="1119"/>
        <end position="1138"/>
    </location>
</feature>
<organism evidence="3 4">
    <name type="scientific">Actinoalloteichus fjordicus</name>
    <dbReference type="NCBI Taxonomy" id="1612552"/>
    <lineage>
        <taxon>Bacteria</taxon>
        <taxon>Bacillati</taxon>
        <taxon>Actinomycetota</taxon>
        <taxon>Actinomycetes</taxon>
        <taxon>Pseudonocardiales</taxon>
        <taxon>Pseudonocardiaceae</taxon>
        <taxon>Actinoalloteichus</taxon>
    </lineage>
</organism>
<dbReference type="InterPro" id="IPR008928">
    <property type="entry name" value="6-hairpin_glycosidase_sf"/>
</dbReference>
<reference evidence="4" key="1">
    <citation type="submission" date="2016-06" db="EMBL/GenBank/DDBJ databases">
        <title>Complete genome sequence of Actinoalloteichus fjordicus DSM 46855 (=ADI127-17), type strain of the new species Actinoalloteichus fjordicus.</title>
        <authorList>
            <person name="Ruckert C."/>
            <person name="Nouioui I."/>
            <person name="Willmese J."/>
            <person name="van Wezel G."/>
            <person name="Klenk H.-P."/>
            <person name="Kalinowski J."/>
            <person name="Zotchev S.B."/>
        </authorList>
    </citation>
    <scope>NUCLEOTIDE SEQUENCE [LARGE SCALE GENOMIC DNA]</scope>
    <source>
        <strain evidence="4">ADI127-7</strain>
    </source>
</reference>
<dbReference type="SUPFAM" id="SSF48208">
    <property type="entry name" value="Six-hairpin glycosidases"/>
    <property type="match status" value="1"/>
</dbReference>
<dbReference type="SUPFAM" id="SSF49785">
    <property type="entry name" value="Galactose-binding domain-like"/>
    <property type="match status" value="2"/>
</dbReference>
<dbReference type="KEGG" id="acad:UA74_17875"/>
<dbReference type="InterPro" id="IPR054491">
    <property type="entry name" value="MGH1-like_GH"/>
</dbReference>
<dbReference type="RefSeq" id="WP_075764976.1">
    <property type="nucleotide sequence ID" value="NZ_CP016076.1"/>
</dbReference>
<dbReference type="InterPro" id="IPR008979">
    <property type="entry name" value="Galactose-bd-like_sf"/>
</dbReference>
<evidence type="ECO:0000313" key="3">
    <source>
        <dbReference type="EMBL" id="APU15603.1"/>
    </source>
</evidence>
<dbReference type="InterPro" id="IPR000421">
    <property type="entry name" value="FA58C"/>
</dbReference>
<dbReference type="Pfam" id="PF22422">
    <property type="entry name" value="MGH1-like_GH"/>
    <property type="match status" value="1"/>
</dbReference>
<feature type="compositionally biased region" description="Low complexity" evidence="1">
    <location>
        <begin position="1"/>
        <end position="12"/>
    </location>
</feature>
<dbReference type="Proteomes" id="UP000185511">
    <property type="component" value="Chromosome"/>
</dbReference>
<evidence type="ECO:0000313" key="4">
    <source>
        <dbReference type="Proteomes" id="UP000185511"/>
    </source>
</evidence>
<protein>
    <recommendedName>
        <fullName evidence="2">F5/8 type C domain-containing protein</fullName>
    </recommendedName>
</protein>
<dbReference type="Gene3D" id="2.60.120.260">
    <property type="entry name" value="Galactose-binding domain-like"/>
    <property type="match status" value="2"/>
</dbReference>
<dbReference type="EMBL" id="CP016076">
    <property type="protein sequence ID" value="APU15603.1"/>
    <property type="molecule type" value="Genomic_DNA"/>
</dbReference>
<evidence type="ECO:0000259" key="2">
    <source>
        <dbReference type="PROSITE" id="PS50022"/>
    </source>
</evidence>
<feature type="region of interest" description="Disordered" evidence="1">
    <location>
        <begin position="1"/>
        <end position="28"/>
    </location>
</feature>
<keyword evidence="4" id="KW-1185">Reference proteome</keyword>
<dbReference type="Gene3D" id="2.60.40.10">
    <property type="entry name" value="Immunoglobulins"/>
    <property type="match status" value="1"/>
</dbReference>
<feature type="domain" description="F5/8 type C" evidence="2">
    <location>
        <begin position="845"/>
        <end position="996"/>
    </location>
</feature>
<dbReference type="InterPro" id="IPR013783">
    <property type="entry name" value="Ig-like_fold"/>
</dbReference>
<gene>
    <name evidence="3" type="ORF">UA74_17875</name>
</gene>
<dbReference type="Pfam" id="PF00754">
    <property type="entry name" value="F5_F8_type_C"/>
    <property type="match status" value="1"/>
</dbReference>
<dbReference type="InterPro" id="IPR012341">
    <property type="entry name" value="6hp_glycosidase-like_sf"/>
</dbReference>
<sequence>MSPRRVAGLGAARAERRRSGPVRSAASRARPRILTLAAAGALLAASAMNPAAVGQDSGETPLAVEFANETIGYPSFSGDDEPVPPLPEPFRVGGTLAAGFEADLAAGDGTDFWMDRMLARHGRDPSGDWLFTRGRAAFMKTHQPGVLGFGGQLAYWESIDDRPGYRVELSADGTAIDLREDVPARMQAPSHWRSEFDAGAGLTVVQRKFITEANVLVTDLEFRNAGASSRALDVAAVSPYAAEGTGDELTGAASVRNDLTTLYPRFSGAGLTAQDGALRGTLEIPAGGTAHTSVRLGLVTEEIPASSTEYEAVRAAEPGEAFRTHVQEYNRWWGENLPYLDVPSADLGKTLYYRWWLLRYNFLDADIPGDDYQFPTAIEGVLGYNNSIALTTGMFVDDLKYLRDPAWAYGTWVSTGETSRGGRFRDNPGDPENWSNSYTQYLAEAAWQSYLVHGGPDGVVRNLARYAEDDVRDQLDTYDHDDNGLIEYDWGAMTGNDADAVSFHWRAGQLDRAESGYVFAGAQAASAAYELLGEDEKAAELDAIAERIRAATLEHLWDPTDRMIKHRHVATDALVPWKEGNNYIPFAVGLMPNEPEYVDALRLLADRREYPVFPFFTANQADKTEAAQQGHPGTNNFSVINAQRYFDVYSSALRNYPSEHVTPELYEKLLMWNAWSHYVGGDNRWPDQNEFWADGDPEAQRIGYRSWIHHTMLGTTNYTIIEDVAGLRPRTDTRVELSPIDLGWDHFAVENLRYRGGDLAIVWDEPGDGVRHYGQDVPEGYSLYLDGERVLTLDALTPVIYDPATGEAEFPGEPAEVLHQAAASVTEAQDVTYADDSRVVDVFAKAGRDIGSTRDAANVAEGASAPASYSAPNRGPAGAVDGATINEPFWSTEGSSENRHSLDVELGATQTVDEVRLFFRNDKQPRGHREPALYTVSYRDGDQWREVAQPVRTPAYPRANHNEIRFAPVETSALRVDLTGQPGHPIGLKEFQAFATGEPPAESQDAAPQVQARVDAGHRVPGQARLIGVVKDDGLPAGELSSTWSVVAGPEAATVIFEDVSAPTTVARFGAEGVYTLALTATDGAQETSRQLVVEVDAVPERRNVAPAATASASFSANGTPVTAVNDGRDPGSSTERPFWGTWPQRTGQWVEYSWESPVRVDGSELYFFRDVQPGAPDGIAVPRSWRLEYWDTEAEEFVPVADADEYGVAADRYNATEFAPVTTTRLRAALTNSPGLSLGIVQWKVYAQQPSEIRPVHVPTTVGALPELPVTATLVYPGGATAEAEVAWPAVDPGQVADGGSSFTLTGITDVATLPAQATVWVRASDAVQITSIDPWEIDTLVGVAPNLPPTVVATYNDGSKDSSIPVVWDEADPDDYAEAGEFEVAGVVEGAGQAAVARVIVG</sequence>
<name>A0AAC9LCU1_9PSEU</name>
<dbReference type="Pfam" id="PF07532">
    <property type="entry name" value="Big_4"/>
    <property type="match status" value="1"/>
</dbReference>
<accession>A0AAC9LCU1</accession>
<dbReference type="GO" id="GO:0005975">
    <property type="term" value="P:carbohydrate metabolic process"/>
    <property type="evidence" value="ECO:0007669"/>
    <property type="project" value="InterPro"/>
</dbReference>
<dbReference type="Gene3D" id="1.50.10.10">
    <property type="match status" value="1"/>
</dbReference>
<dbReference type="InterPro" id="IPR011081">
    <property type="entry name" value="Big_4"/>
</dbReference>
<dbReference type="PROSITE" id="PS50022">
    <property type="entry name" value="FA58C_3"/>
    <property type="match status" value="1"/>
</dbReference>